<evidence type="ECO:0000259" key="8">
    <source>
        <dbReference type="Pfam" id="PF14693"/>
    </source>
</evidence>
<dbReference type="GO" id="GO:0022625">
    <property type="term" value="C:cytosolic large ribosomal subunit"/>
    <property type="evidence" value="ECO:0007669"/>
    <property type="project" value="TreeGrafter"/>
</dbReference>
<feature type="compositionally biased region" description="Basic and acidic residues" evidence="6">
    <location>
        <begin position="202"/>
        <end position="213"/>
    </location>
</feature>
<keyword evidence="4 5" id="KW-0687">Ribonucleoprotein</keyword>
<dbReference type="AlphaFoldDB" id="A0A7Z7PN81"/>
<gene>
    <name evidence="5 9" type="primary">rplY</name>
    <name evidence="5" type="synonym">ctc</name>
    <name evidence="9" type="ORF">MESINF_0204</name>
</gene>
<evidence type="ECO:0000259" key="7">
    <source>
        <dbReference type="Pfam" id="PF01386"/>
    </source>
</evidence>
<evidence type="ECO:0000313" key="9">
    <source>
        <dbReference type="EMBL" id="SSC11653.1"/>
    </source>
</evidence>
<dbReference type="RefSeq" id="WP_169698101.1">
    <property type="nucleotide sequence ID" value="NZ_LS974202.1"/>
</dbReference>
<dbReference type="KEGG" id="minf:MESINF_0204"/>
<protein>
    <recommendedName>
        <fullName evidence="5">Large ribosomal subunit protein bL25</fullName>
    </recommendedName>
    <alternativeName>
        <fullName evidence="5">General stress protein CTC</fullName>
    </alternativeName>
</protein>
<evidence type="ECO:0000256" key="2">
    <source>
        <dbReference type="ARBA" id="ARBA00022884"/>
    </source>
</evidence>
<dbReference type="EMBL" id="LS974202">
    <property type="protein sequence ID" value="SSC11653.1"/>
    <property type="molecule type" value="Genomic_DNA"/>
</dbReference>
<dbReference type="InterPro" id="IPR037121">
    <property type="entry name" value="Ribosomal_bL25_C"/>
</dbReference>
<dbReference type="InterPro" id="IPR029751">
    <property type="entry name" value="Ribosomal_L25_dom"/>
</dbReference>
<comment type="subunit">
    <text evidence="5">Part of the 50S ribosomal subunit; part of the 5S rRNA/L5/L18/L25 subcomplex. Contacts the 5S rRNA. Binds to the 5S rRNA independently of L5 and L18.</text>
</comment>
<dbReference type="HAMAP" id="MF_01334">
    <property type="entry name" value="Ribosomal_bL25_CTC"/>
    <property type="match status" value="1"/>
</dbReference>
<dbReference type="NCBIfam" id="TIGR00731">
    <property type="entry name" value="bL25_bact_ctc"/>
    <property type="match status" value="1"/>
</dbReference>
<accession>A0A7Z7PN81</accession>
<reference evidence="9 10" key="1">
    <citation type="submission" date="2017-01" db="EMBL/GenBank/DDBJ databases">
        <authorList>
            <person name="Erauso G."/>
        </authorList>
    </citation>
    <scope>NUCLEOTIDE SEQUENCE [LARGE SCALE GENOMIC DNA]</scope>
    <source>
        <strain evidence="9">MESINF1</strain>
    </source>
</reference>
<evidence type="ECO:0000256" key="5">
    <source>
        <dbReference type="HAMAP-Rule" id="MF_01334"/>
    </source>
</evidence>
<dbReference type="Proteomes" id="UP000250796">
    <property type="component" value="Chromosome MESINF"/>
</dbReference>
<feature type="region of interest" description="Disordered" evidence="6">
    <location>
        <begin position="183"/>
        <end position="213"/>
    </location>
</feature>
<feature type="compositionally biased region" description="Acidic residues" evidence="6">
    <location>
        <begin position="188"/>
        <end position="200"/>
    </location>
</feature>
<dbReference type="GO" id="GO:0006412">
    <property type="term" value="P:translation"/>
    <property type="evidence" value="ECO:0007669"/>
    <property type="project" value="UniProtKB-UniRule"/>
</dbReference>
<dbReference type="Gene3D" id="2.40.240.10">
    <property type="entry name" value="Ribosomal Protein L25, Chain P"/>
    <property type="match status" value="1"/>
</dbReference>
<sequence length="213" mass="23698">MHEINFVAEIRSGETKAKNLLNQGKIPAVVYGPEVETFSVSLDKVEVLRNINKIAETTSVILSLDGKEHHVFLKSVQRNKVTDAIIHLDFYSPSKGHRMEIHIPIRLNGKPIGIEKGGIVEHIINELPVSVLPKDIVESIDVDISSFDVGKILRVKDLPIPEGMKPLVDGEEPVLVIELPRAARGAEVEEAPEEKEETEPEVINKGKKEEEEE</sequence>
<dbReference type="InterPro" id="IPR020056">
    <property type="entry name" value="Rbsml_bL25/Gln-tRNA_synth_N"/>
</dbReference>
<dbReference type="Pfam" id="PF14693">
    <property type="entry name" value="Ribosomal_TL5_C"/>
    <property type="match status" value="1"/>
</dbReference>
<proteinExistence type="inferred from homology"/>
<dbReference type="Pfam" id="PF01386">
    <property type="entry name" value="Ribosomal_L25p"/>
    <property type="match status" value="1"/>
</dbReference>
<dbReference type="InterPro" id="IPR020930">
    <property type="entry name" value="Ribosomal_uL5_bac-type"/>
</dbReference>
<dbReference type="InterPro" id="IPR011035">
    <property type="entry name" value="Ribosomal_bL25/Gln-tRNA_synth"/>
</dbReference>
<name>A0A7Z7PN81_9BACT</name>
<comment type="function">
    <text evidence="5">This is one of the proteins that binds to the 5S RNA in the ribosome where it forms part of the central protuberance.</text>
</comment>
<dbReference type="InterPro" id="IPR001021">
    <property type="entry name" value="Ribosomal_bL25_long"/>
</dbReference>
<keyword evidence="10" id="KW-1185">Reference proteome</keyword>
<feature type="domain" description="Large ribosomal subunit protein bL25 beta" evidence="8">
    <location>
        <begin position="99"/>
        <end position="180"/>
    </location>
</feature>
<keyword evidence="3 5" id="KW-0689">Ribosomal protein</keyword>
<dbReference type="PANTHER" id="PTHR33284">
    <property type="entry name" value="RIBOSOMAL PROTEIN L25/GLN-TRNA SYNTHETASE, ANTI-CODON-BINDING DOMAIN-CONTAINING PROTEIN"/>
    <property type="match status" value="1"/>
</dbReference>
<keyword evidence="2 5" id="KW-0694">RNA-binding</keyword>
<dbReference type="GO" id="GO:0003735">
    <property type="term" value="F:structural constituent of ribosome"/>
    <property type="evidence" value="ECO:0007669"/>
    <property type="project" value="InterPro"/>
</dbReference>
<comment type="similarity">
    <text evidence="5">Belongs to the bacterial ribosomal protein bL25 family. CTC subfamily.</text>
</comment>
<dbReference type="InterPro" id="IPR020057">
    <property type="entry name" value="Ribosomal_bL25_b-dom"/>
</dbReference>
<keyword evidence="1 5" id="KW-0699">rRNA-binding</keyword>
<evidence type="ECO:0000256" key="1">
    <source>
        <dbReference type="ARBA" id="ARBA00022730"/>
    </source>
</evidence>
<dbReference type="SUPFAM" id="SSF50715">
    <property type="entry name" value="Ribosomal protein L25-like"/>
    <property type="match status" value="1"/>
</dbReference>
<evidence type="ECO:0000313" key="10">
    <source>
        <dbReference type="Proteomes" id="UP000250796"/>
    </source>
</evidence>
<feature type="domain" description="Large ribosomal subunit protein bL25 L25" evidence="7">
    <location>
        <begin position="8"/>
        <end position="90"/>
    </location>
</feature>
<evidence type="ECO:0000256" key="6">
    <source>
        <dbReference type="SAM" id="MobiDB-lite"/>
    </source>
</evidence>
<evidence type="ECO:0000256" key="4">
    <source>
        <dbReference type="ARBA" id="ARBA00023274"/>
    </source>
</evidence>
<evidence type="ECO:0000256" key="3">
    <source>
        <dbReference type="ARBA" id="ARBA00022980"/>
    </source>
</evidence>
<dbReference type="GO" id="GO:0008097">
    <property type="term" value="F:5S rRNA binding"/>
    <property type="evidence" value="ECO:0007669"/>
    <property type="project" value="InterPro"/>
</dbReference>
<dbReference type="Gene3D" id="2.170.120.20">
    <property type="entry name" value="Ribosomal protein L25, beta domain"/>
    <property type="match status" value="1"/>
</dbReference>
<organism evidence="9 10">
    <name type="scientific">Mesotoga infera</name>
    <dbReference type="NCBI Taxonomy" id="1236046"/>
    <lineage>
        <taxon>Bacteria</taxon>
        <taxon>Thermotogati</taxon>
        <taxon>Thermotogota</taxon>
        <taxon>Thermotogae</taxon>
        <taxon>Kosmotogales</taxon>
        <taxon>Kosmotogaceae</taxon>
        <taxon>Mesotoga</taxon>
    </lineage>
</organism>
<dbReference type="CDD" id="cd00495">
    <property type="entry name" value="Ribosomal_L25_TL5_CTC"/>
    <property type="match status" value="1"/>
</dbReference>
<dbReference type="PANTHER" id="PTHR33284:SF1">
    <property type="entry name" value="RIBOSOMAL PROTEIN L25_GLN-TRNA SYNTHETASE, ANTI-CODON-BINDING DOMAIN-CONTAINING PROTEIN"/>
    <property type="match status" value="1"/>
</dbReference>